<dbReference type="InterPro" id="IPR004640">
    <property type="entry name" value="HscB"/>
</dbReference>
<dbReference type="Pfam" id="PF07743">
    <property type="entry name" value="HSCB_C"/>
    <property type="match status" value="1"/>
</dbReference>
<feature type="domain" description="J" evidence="3">
    <location>
        <begin position="54"/>
        <end position="126"/>
    </location>
</feature>
<dbReference type="GO" id="GO:0044571">
    <property type="term" value="P:[2Fe-2S] cluster assembly"/>
    <property type="evidence" value="ECO:0007669"/>
    <property type="project" value="InterPro"/>
</dbReference>
<name>A0AAW2YR02_9EUKA</name>
<evidence type="ECO:0000313" key="5">
    <source>
        <dbReference type="Proteomes" id="UP001431209"/>
    </source>
</evidence>
<dbReference type="InterPro" id="IPR036869">
    <property type="entry name" value="J_dom_sf"/>
</dbReference>
<comment type="caution">
    <text evidence="4">The sequence shown here is derived from an EMBL/GenBank/DDBJ whole genome shotgun (WGS) entry which is preliminary data.</text>
</comment>
<evidence type="ECO:0000259" key="3">
    <source>
        <dbReference type="PROSITE" id="PS50076"/>
    </source>
</evidence>
<accession>A0AAW2YR02</accession>
<evidence type="ECO:0000256" key="1">
    <source>
        <dbReference type="ARBA" id="ARBA00010476"/>
    </source>
</evidence>
<evidence type="ECO:0000313" key="4">
    <source>
        <dbReference type="EMBL" id="KAL0479592.1"/>
    </source>
</evidence>
<dbReference type="GO" id="GO:0051259">
    <property type="term" value="P:protein complex oligomerization"/>
    <property type="evidence" value="ECO:0007669"/>
    <property type="project" value="InterPro"/>
</dbReference>
<dbReference type="EMBL" id="JAOPGA020000578">
    <property type="protein sequence ID" value="KAL0479592.1"/>
    <property type="molecule type" value="Genomic_DNA"/>
</dbReference>
<dbReference type="SUPFAM" id="SSF47144">
    <property type="entry name" value="HSC20 (HSCB), C-terminal oligomerisation domain"/>
    <property type="match status" value="1"/>
</dbReference>
<keyword evidence="2" id="KW-0143">Chaperone</keyword>
<dbReference type="Gene3D" id="1.20.1280.20">
    <property type="entry name" value="HscB, C-terminal domain"/>
    <property type="match status" value="1"/>
</dbReference>
<dbReference type="InterPro" id="IPR009073">
    <property type="entry name" value="HscB_oligo_C"/>
</dbReference>
<dbReference type="InterPro" id="IPR036386">
    <property type="entry name" value="HscB_C_sf"/>
</dbReference>
<dbReference type="SUPFAM" id="SSF46565">
    <property type="entry name" value="Chaperone J-domain"/>
    <property type="match status" value="1"/>
</dbReference>
<dbReference type="InterPro" id="IPR001623">
    <property type="entry name" value="DnaJ_domain"/>
</dbReference>
<dbReference type="SMART" id="SM00271">
    <property type="entry name" value="DnaJ"/>
    <property type="match status" value="1"/>
</dbReference>
<organism evidence="4 5">
    <name type="scientific">Acrasis kona</name>
    <dbReference type="NCBI Taxonomy" id="1008807"/>
    <lineage>
        <taxon>Eukaryota</taxon>
        <taxon>Discoba</taxon>
        <taxon>Heterolobosea</taxon>
        <taxon>Tetramitia</taxon>
        <taxon>Eutetramitia</taxon>
        <taxon>Acrasidae</taxon>
        <taxon>Acrasis</taxon>
    </lineage>
</organism>
<proteinExistence type="inferred from homology"/>
<comment type="similarity">
    <text evidence="1">Belongs to the HscB family.</text>
</comment>
<dbReference type="HAMAP" id="MF_00682">
    <property type="entry name" value="HscB"/>
    <property type="match status" value="1"/>
</dbReference>
<evidence type="ECO:0000256" key="2">
    <source>
        <dbReference type="ARBA" id="ARBA00023186"/>
    </source>
</evidence>
<dbReference type="PANTHER" id="PTHR14021:SF15">
    <property type="entry name" value="IRON-SULFUR CLUSTER CO-CHAPERONE PROTEIN HSCB"/>
    <property type="match status" value="1"/>
</dbReference>
<dbReference type="PROSITE" id="PS50076">
    <property type="entry name" value="DNAJ_2"/>
    <property type="match status" value="1"/>
</dbReference>
<dbReference type="PANTHER" id="PTHR14021">
    <property type="entry name" value="IRON-SULFUR CLUSTER CO-CHAPERONE PROTEIN HSCB"/>
    <property type="match status" value="1"/>
</dbReference>
<dbReference type="Gene3D" id="1.10.287.110">
    <property type="entry name" value="DnaJ domain"/>
    <property type="match status" value="1"/>
</dbReference>
<dbReference type="AlphaFoldDB" id="A0AAW2YR02"/>
<dbReference type="NCBIfam" id="TIGR00714">
    <property type="entry name" value="hscB"/>
    <property type="match status" value="1"/>
</dbReference>
<dbReference type="Proteomes" id="UP001431209">
    <property type="component" value="Unassembled WGS sequence"/>
</dbReference>
<dbReference type="GO" id="GO:0051087">
    <property type="term" value="F:protein-folding chaperone binding"/>
    <property type="evidence" value="ECO:0007669"/>
    <property type="project" value="InterPro"/>
</dbReference>
<keyword evidence="5" id="KW-1185">Reference proteome</keyword>
<dbReference type="GO" id="GO:0001671">
    <property type="term" value="F:ATPase activator activity"/>
    <property type="evidence" value="ECO:0007669"/>
    <property type="project" value="InterPro"/>
</dbReference>
<dbReference type="Pfam" id="PF00226">
    <property type="entry name" value="DnaJ"/>
    <property type="match status" value="1"/>
</dbReference>
<sequence>MNRTIFRVCVMSPLRAHKKLSRSYSSICWNCEHNTTSLFCKSCNKVQPPTNKDNYFEALNVPAVYNVDVDQLEHEFKDLQKKLHPDKFTGASEEEQRYSAQQSSLVNNAYQTLKDPQLRATYMLENILHADVENLQLSKEFLMDMMELMEEIETDRSLTEDDFRRRKEQISQHKQHIFKNLSESFKSNNIADARYHVAELNYLSRIDNLINEKLPYCCIDYKTK</sequence>
<dbReference type="CDD" id="cd06257">
    <property type="entry name" value="DnaJ"/>
    <property type="match status" value="1"/>
</dbReference>
<protein>
    <submittedName>
        <fullName evidence="4">Iron-sulfur cluster co-chaperone protein HscB, mitochondrial</fullName>
    </submittedName>
</protein>
<dbReference type="GO" id="GO:0005739">
    <property type="term" value="C:mitochondrion"/>
    <property type="evidence" value="ECO:0007669"/>
    <property type="project" value="TreeGrafter"/>
</dbReference>
<reference evidence="4 5" key="1">
    <citation type="submission" date="2024-03" db="EMBL/GenBank/DDBJ databases">
        <title>The Acrasis kona genome and developmental transcriptomes reveal deep origins of eukaryotic multicellular pathways.</title>
        <authorList>
            <person name="Sheikh S."/>
            <person name="Fu C.-J."/>
            <person name="Brown M.W."/>
            <person name="Baldauf S.L."/>
        </authorList>
    </citation>
    <scope>NUCLEOTIDE SEQUENCE [LARGE SCALE GENOMIC DNA]</scope>
    <source>
        <strain evidence="4 5">ATCC MYA-3509</strain>
    </source>
</reference>
<gene>
    <name evidence="4" type="ORF">AKO1_015068</name>
</gene>